<name>A0A8H7Q4Z1_9FUNG</name>
<feature type="region of interest" description="Disordered" evidence="1">
    <location>
        <begin position="1"/>
        <end position="33"/>
    </location>
</feature>
<accession>A0A8H7Q4Z1</accession>
<proteinExistence type="predicted"/>
<dbReference type="EMBL" id="JAEPRA010000005">
    <property type="protein sequence ID" value="KAG2185134.1"/>
    <property type="molecule type" value="Genomic_DNA"/>
</dbReference>
<keyword evidence="3" id="KW-1185">Reference proteome</keyword>
<gene>
    <name evidence="2" type="ORF">INT44_001924</name>
</gene>
<comment type="caution">
    <text evidence="2">The sequence shown here is derived from an EMBL/GenBank/DDBJ whole genome shotgun (WGS) entry which is preliminary data.</text>
</comment>
<dbReference type="OrthoDB" id="2417678at2759"/>
<dbReference type="AlphaFoldDB" id="A0A8H7Q4Z1"/>
<organism evidence="2 3">
    <name type="scientific">Umbelopsis vinacea</name>
    <dbReference type="NCBI Taxonomy" id="44442"/>
    <lineage>
        <taxon>Eukaryota</taxon>
        <taxon>Fungi</taxon>
        <taxon>Fungi incertae sedis</taxon>
        <taxon>Mucoromycota</taxon>
        <taxon>Mucoromycotina</taxon>
        <taxon>Umbelopsidomycetes</taxon>
        <taxon>Umbelopsidales</taxon>
        <taxon>Umbelopsidaceae</taxon>
        <taxon>Umbelopsis</taxon>
    </lineage>
</organism>
<evidence type="ECO:0000313" key="3">
    <source>
        <dbReference type="Proteomes" id="UP000612746"/>
    </source>
</evidence>
<sequence length="104" mass="11200">MPTTSDHLMNHPTATNPAASYNHTVARPSNPSPQYMDNVLSRFGHHLSPNQIRSMSFVMTSVKSSNSGGVVPMLATGAPSNERETYQYFSGPPAINGAIINIAR</sequence>
<evidence type="ECO:0000256" key="1">
    <source>
        <dbReference type="SAM" id="MobiDB-lite"/>
    </source>
</evidence>
<evidence type="ECO:0000313" key="2">
    <source>
        <dbReference type="EMBL" id="KAG2185134.1"/>
    </source>
</evidence>
<dbReference type="Proteomes" id="UP000612746">
    <property type="component" value="Unassembled WGS sequence"/>
</dbReference>
<protein>
    <submittedName>
        <fullName evidence="2">Uncharacterized protein</fullName>
    </submittedName>
</protein>
<reference evidence="2" key="1">
    <citation type="submission" date="2020-12" db="EMBL/GenBank/DDBJ databases">
        <title>Metabolic potential, ecology and presence of endohyphal bacteria is reflected in genomic diversity of Mucoromycotina.</title>
        <authorList>
            <person name="Muszewska A."/>
            <person name="Okrasinska A."/>
            <person name="Steczkiewicz K."/>
            <person name="Drgas O."/>
            <person name="Orlowska M."/>
            <person name="Perlinska-Lenart U."/>
            <person name="Aleksandrzak-Piekarczyk T."/>
            <person name="Szatraj K."/>
            <person name="Zielenkiewicz U."/>
            <person name="Pilsyk S."/>
            <person name="Malc E."/>
            <person name="Mieczkowski P."/>
            <person name="Kruszewska J.S."/>
            <person name="Biernat P."/>
            <person name="Pawlowska J."/>
        </authorList>
    </citation>
    <scope>NUCLEOTIDE SEQUENCE</scope>
    <source>
        <strain evidence="2">WA0000051536</strain>
    </source>
</reference>